<reference evidence="2" key="1">
    <citation type="submission" date="2020-12" db="EMBL/GenBank/DDBJ databases">
        <title>Sedimentitalea sp. nov., isolated from sand in Incheon.</title>
        <authorList>
            <person name="Kim W."/>
        </authorList>
    </citation>
    <scope>NUCLEOTIDE SEQUENCE</scope>
    <source>
        <strain evidence="2">CAU 1593</strain>
    </source>
</reference>
<protein>
    <recommendedName>
        <fullName evidence="1">DUF5672 domain-containing protein</fullName>
    </recommendedName>
</protein>
<comment type="caution">
    <text evidence="2">The sequence shown here is derived from an EMBL/GenBank/DDBJ whole genome shotgun (WGS) entry which is preliminary data.</text>
</comment>
<proteinExistence type="predicted"/>
<name>A0A8J7J298_9RHOB</name>
<dbReference type="AlphaFoldDB" id="A0A8J7J298"/>
<dbReference type="InterPro" id="IPR043729">
    <property type="entry name" value="DUF5672"/>
</dbReference>
<organism evidence="2 3">
    <name type="scientific">Sedimentitalea arenosa</name>
    <dbReference type="NCBI Taxonomy" id="2798803"/>
    <lineage>
        <taxon>Bacteria</taxon>
        <taxon>Pseudomonadati</taxon>
        <taxon>Pseudomonadota</taxon>
        <taxon>Alphaproteobacteria</taxon>
        <taxon>Rhodobacterales</taxon>
        <taxon>Paracoccaceae</taxon>
        <taxon>Sedimentitalea</taxon>
    </lineage>
</organism>
<keyword evidence="3" id="KW-1185">Reference proteome</keyword>
<sequence length="285" mass="30893">MPSCCIVIPVYRPFTEAEMGVLRHNLTMLSAYPAALIGGPGQRGLLDALAVQLAGETGAEIGVELFADDDFRGIDGYNRLLTGAAFFQRFAAFSHVLICQHDALILRDTLAEWLTPDYGFVGAPMFRGYHAPERPLRFLSSLNGGLSLRHVPAALDVLREMIPVRRSRLMRAAGRLGLIRAANTVLAGATRRRIVLRRAGLNEDVFWTEVVPAVFPGFRVPTPETAARFAFETCPADLFALTDDLPFGCHAFQRYDPGFWAAHAPAEVAPVLAACAADAGGEAKA</sequence>
<feature type="domain" description="DUF5672" evidence="1">
    <location>
        <begin position="61"/>
        <end position="250"/>
    </location>
</feature>
<dbReference type="EMBL" id="JAELVR010000007">
    <property type="protein sequence ID" value="MBJ6372160.1"/>
    <property type="molecule type" value="Genomic_DNA"/>
</dbReference>
<dbReference type="Proteomes" id="UP000619079">
    <property type="component" value="Unassembled WGS sequence"/>
</dbReference>
<evidence type="ECO:0000313" key="2">
    <source>
        <dbReference type="EMBL" id="MBJ6372160.1"/>
    </source>
</evidence>
<accession>A0A8J7J298</accession>
<evidence type="ECO:0000313" key="3">
    <source>
        <dbReference type="Proteomes" id="UP000619079"/>
    </source>
</evidence>
<evidence type="ECO:0000259" key="1">
    <source>
        <dbReference type="Pfam" id="PF18922"/>
    </source>
</evidence>
<gene>
    <name evidence="2" type="ORF">JF290_11545</name>
</gene>
<dbReference type="RefSeq" id="WP_199025037.1">
    <property type="nucleotide sequence ID" value="NZ_JAELVR010000007.1"/>
</dbReference>
<dbReference type="Pfam" id="PF18922">
    <property type="entry name" value="DUF5672"/>
    <property type="match status" value="1"/>
</dbReference>